<dbReference type="InterPro" id="IPR002173">
    <property type="entry name" value="Carboh/pur_kinase_PfkB_CS"/>
</dbReference>
<accession>A0AAN2FGJ1</accession>
<evidence type="ECO:0000313" key="6">
    <source>
        <dbReference type="Proteomes" id="UP001158961"/>
    </source>
</evidence>
<dbReference type="InterPro" id="IPR050306">
    <property type="entry name" value="PfkB_Carbo_kinase"/>
</dbReference>
<evidence type="ECO:0000256" key="2">
    <source>
        <dbReference type="ARBA" id="ARBA00022679"/>
    </source>
</evidence>
<dbReference type="AlphaFoldDB" id="A0AAN2FGJ1"/>
<dbReference type="PROSITE" id="PS00584">
    <property type="entry name" value="PFKB_KINASES_2"/>
    <property type="match status" value="1"/>
</dbReference>
<evidence type="ECO:0000259" key="4">
    <source>
        <dbReference type="Pfam" id="PF00294"/>
    </source>
</evidence>
<proteinExistence type="inferred from homology"/>
<dbReference type="EMBL" id="OW970316">
    <property type="protein sequence ID" value="CAH6362543.1"/>
    <property type="molecule type" value="Genomic_DNA"/>
</dbReference>
<keyword evidence="3" id="KW-0418">Kinase</keyword>
<dbReference type="SUPFAM" id="SSF53613">
    <property type="entry name" value="Ribokinase-like"/>
    <property type="match status" value="1"/>
</dbReference>
<organism evidence="5 6">
    <name type="scientific">Enterobacter agglomerans</name>
    <name type="common">Erwinia herbicola</name>
    <name type="synonym">Pantoea agglomerans</name>
    <dbReference type="NCBI Taxonomy" id="549"/>
    <lineage>
        <taxon>Bacteria</taxon>
        <taxon>Pseudomonadati</taxon>
        <taxon>Pseudomonadota</taxon>
        <taxon>Gammaproteobacteria</taxon>
        <taxon>Enterobacterales</taxon>
        <taxon>Erwiniaceae</taxon>
        <taxon>Pantoea</taxon>
        <taxon>Pantoea agglomerans group</taxon>
    </lineage>
</organism>
<name>A0AAN2FGJ1_ENTAG</name>
<geneLocation type="plasmid" evidence="5 6">
    <name>P1</name>
</geneLocation>
<dbReference type="Pfam" id="PF00294">
    <property type="entry name" value="PfkB"/>
    <property type="match status" value="1"/>
</dbReference>
<evidence type="ECO:0000256" key="1">
    <source>
        <dbReference type="ARBA" id="ARBA00010688"/>
    </source>
</evidence>
<dbReference type="Gene3D" id="3.40.1190.20">
    <property type="match status" value="1"/>
</dbReference>
<keyword evidence="2" id="KW-0808">Transferase</keyword>
<evidence type="ECO:0000256" key="3">
    <source>
        <dbReference type="ARBA" id="ARBA00022777"/>
    </source>
</evidence>
<dbReference type="PANTHER" id="PTHR43085">
    <property type="entry name" value="HEXOKINASE FAMILY MEMBER"/>
    <property type="match status" value="1"/>
</dbReference>
<gene>
    <name evidence="5" type="ORF">DAPPPG734_21515</name>
</gene>
<dbReference type="CDD" id="cd01940">
    <property type="entry name" value="Fructoselysine_kinase_like"/>
    <property type="match status" value="1"/>
</dbReference>
<dbReference type="Proteomes" id="UP001158961">
    <property type="component" value="Plasmid P1"/>
</dbReference>
<dbReference type="InterPro" id="IPR029056">
    <property type="entry name" value="Ribokinase-like"/>
</dbReference>
<comment type="similarity">
    <text evidence="1">Belongs to the carbohydrate kinase PfkB family.</text>
</comment>
<dbReference type="GO" id="GO:0016301">
    <property type="term" value="F:kinase activity"/>
    <property type="evidence" value="ECO:0007669"/>
    <property type="project" value="UniProtKB-KW"/>
</dbReference>
<dbReference type="NCBIfam" id="NF007321">
    <property type="entry name" value="PRK09813.1"/>
    <property type="match status" value="1"/>
</dbReference>
<evidence type="ECO:0000313" key="5">
    <source>
        <dbReference type="EMBL" id="CAH6362543.1"/>
    </source>
</evidence>
<dbReference type="PANTHER" id="PTHR43085:SF41">
    <property type="entry name" value="FRUCTOSELYSINE 6-KINASE"/>
    <property type="match status" value="1"/>
</dbReference>
<sequence length="277" mass="30033">MKKDDAAAGEATQPDGMMRLATVGDNCVDIYPQLNKAFSGGNAVNVAVYSRRYAMQSACVSWVGDDAYGAILKRDLLQQGVDISHLHTKAGMTAQTQVELRNNDRILGDYTEGVMADFTLSYEDIAWLNGFDMIHSAVWGHAEAALPVLKASGKIVSFDFADKWENPLWQSLPPHLDYLFTSAHVESAWLRDRLQTVVECGAGAAIATLGENGSLAWDGKQFWRMPPEPVDVVDTMGAGDSYIAGFLCAVAVGEPIAQAMKQGSHCAARTLSYHGAW</sequence>
<protein>
    <submittedName>
        <fullName evidence="5">Fructoselysine 6-kinase</fullName>
    </submittedName>
</protein>
<reference evidence="5" key="1">
    <citation type="submission" date="2022-05" db="EMBL/GenBank/DDBJ databases">
        <authorList>
            <person name="Pothier F. J."/>
        </authorList>
    </citation>
    <scope>NUCLEOTIDE SEQUENCE</scope>
    <source>
        <strain evidence="5">DAPP-PG734</strain>
        <plasmid evidence="5">P1</plasmid>
    </source>
</reference>
<feature type="domain" description="Carbohydrate kinase PfkB" evidence="4">
    <location>
        <begin position="37"/>
        <end position="276"/>
    </location>
</feature>
<keyword evidence="5" id="KW-0614">Plasmid</keyword>
<dbReference type="InterPro" id="IPR011611">
    <property type="entry name" value="PfkB_dom"/>
</dbReference>